<dbReference type="InterPro" id="IPR007409">
    <property type="entry name" value="Restrct_endonuc_type1_HsdR_N"/>
</dbReference>
<dbReference type="GO" id="GO:0004519">
    <property type="term" value="F:endonuclease activity"/>
    <property type="evidence" value="ECO:0007669"/>
    <property type="project" value="UniProtKB-KW"/>
</dbReference>
<accession>A0A432LIW5</accession>
<keyword evidence="3" id="KW-0255">Endonuclease</keyword>
<dbReference type="RefSeq" id="WP_126678282.1">
    <property type="nucleotide sequence ID" value="NZ_RYYU01000001.1"/>
</dbReference>
<feature type="region of interest" description="Disordered" evidence="1">
    <location>
        <begin position="237"/>
        <end position="263"/>
    </location>
</feature>
<gene>
    <name evidence="3" type="ORF">EHV08_04595</name>
</gene>
<evidence type="ECO:0000256" key="1">
    <source>
        <dbReference type="SAM" id="MobiDB-lite"/>
    </source>
</evidence>
<evidence type="ECO:0000313" key="4">
    <source>
        <dbReference type="Proteomes" id="UP000278983"/>
    </source>
</evidence>
<organism evidence="3 4">
    <name type="scientific">Prevotella koreensis</name>
    <dbReference type="NCBI Taxonomy" id="2490854"/>
    <lineage>
        <taxon>Bacteria</taxon>
        <taxon>Pseudomonadati</taxon>
        <taxon>Bacteroidota</taxon>
        <taxon>Bacteroidia</taxon>
        <taxon>Bacteroidales</taxon>
        <taxon>Prevotellaceae</taxon>
        <taxon>Prevotella</taxon>
    </lineage>
</organism>
<dbReference type="AlphaFoldDB" id="A0A432LIW5"/>
<dbReference type="Pfam" id="PF04313">
    <property type="entry name" value="HSDR_N"/>
    <property type="match status" value="1"/>
</dbReference>
<dbReference type="PIRSF" id="PIRSF035009">
    <property type="entry name" value="UCP035009_HSDR_N"/>
    <property type="match status" value="1"/>
</dbReference>
<dbReference type="EMBL" id="RYYU01000001">
    <property type="protein sequence ID" value="RUL59112.1"/>
    <property type="molecule type" value="Genomic_DNA"/>
</dbReference>
<dbReference type="OrthoDB" id="9148007at2"/>
<feature type="domain" description="Restriction endonuclease type I HsdR N-terminal" evidence="2">
    <location>
        <begin position="45"/>
        <end position="125"/>
    </location>
</feature>
<keyword evidence="3" id="KW-0378">Hydrolase</keyword>
<evidence type="ECO:0000313" key="3">
    <source>
        <dbReference type="EMBL" id="RUL59112.1"/>
    </source>
</evidence>
<dbReference type="Proteomes" id="UP000278983">
    <property type="component" value="Unassembled WGS sequence"/>
</dbReference>
<keyword evidence="4" id="KW-1185">Reference proteome</keyword>
<reference evidence="3 4" key="1">
    <citation type="submission" date="2018-12" db="EMBL/GenBank/DDBJ databases">
        <title>Genome sequencing of Prevotella sp. KCOM 3155 (= JS262).</title>
        <authorList>
            <person name="Kook J.-K."/>
            <person name="Park S.-N."/>
            <person name="Lim Y.K."/>
        </authorList>
    </citation>
    <scope>NUCLEOTIDE SEQUENCE [LARGE SCALE GENOMIC DNA]</scope>
    <source>
        <strain evidence="3 4">KCOM 3155</strain>
    </source>
</reference>
<name>A0A432LIW5_9BACT</name>
<dbReference type="InterPro" id="IPR017035">
    <property type="entry name" value="UCP035009_HsdR_All3000-type"/>
</dbReference>
<comment type="caution">
    <text evidence="3">The sequence shown here is derived from an EMBL/GenBank/DDBJ whole genome shotgun (WGS) entry which is preliminary data.</text>
</comment>
<feature type="compositionally biased region" description="Polar residues" evidence="1">
    <location>
        <begin position="237"/>
        <end position="251"/>
    </location>
</feature>
<evidence type="ECO:0000259" key="2">
    <source>
        <dbReference type="Pfam" id="PF04313"/>
    </source>
</evidence>
<keyword evidence="3" id="KW-0540">Nuclease</keyword>
<sequence length="364" mass="42020">MDFKDSIKQLAEKIGQLKDGILTEEATKNAFIMPFINALGYDVFNPLEVIPEMDCDLVKKKGEKIDYAIMKDGAPIILIECKHWQQDLSLHDTQLKKYFVASKAKFGLLTNGIKYLFYTDLEDQNIMDEKPFLELDITDVKDYQFEELKKFHKSYFDIDNILNSASELKYSTELKKIFAEEVVEPSPEIVKYFAKQVYDGVITAKVQEQFSTLVKRAISSYINELISNRLKTALNNEEQRDSISTTNQTLEEQPASVAEEPAEGKIVTTQEELDGFNIVKAVVRKSVDVSRVVYRDALSYFSILLDDNNRKPICRLYFNGKSKKYISTFDQDKKETKHEITDLNDIFNFETELCEVIKAYNEKI</sequence>
<protein>
    <submittedName>
        <fullName evidence="3">Restriction endonuclease</fullName>
    </submittedName>
</protein>
<dbReference type="Gene3D" id="3.90.1570.30">
    <property type="match status" value="1"/>
</dbReference>
<proteinExistence type="predicted"/>